<feature type="region of interest" description="Disordered" evidence="1">
    <location>
        <begin position="344"/>
        <end position="382"/>
    </location>
</feature>
<feature type="compositionally biased region" description="Low complexity" evidence="1">
    <location>
        <begin position="34"/>
        <end position="46"/>
    </location>
</feature>
<evidence type="ECO:0000313" key="3">
    <source>
        <dbReference type="Proteomes" id="UP001230188"/>
    </source>
</evidence>
<feature type="region of interest" description="Disordered" evidence="1">
    <location>
        <begin position="1"/>
        <end position="46"/>
    </location>
</feature>
<sequence>MRPRRGYFSEEEETESEVTEATRVSELPAPRVGAPTPQRAPRSPRAPRGMACVVWDRECAGHIIVRAVEVAPTVIVTDALVCALRASRNVAALGALSRSERVAKVVDLSRVPSTARHARQMVVLHTDGSVLAALAADGSPASRVEVVDGSPGVGEIALARGPEDRRRKMRLRIEGAVPRLSVRCAVLRRPAPVRATPLATELLRKNSSYRSGWIAIERRCAVLLEDDAEPEVPLVGAWVSGLCAKTPRDACADHRVVAACRAYLARGGRGFEPDALLLALFYRHDGKTDLAFVEATAVYESPADRPTDATLVDFVADIDDRDETTPGDGSFAFRAVLAARLLPRADHHDPPRLETPRDRPAPHNKPDRPALESPKPNDDSNVASLQAQLHDLRRRLDDLEARAKPPTKEMATETTDTLLVERRPPTTEMRKEMATETTDTLLVERQPTTDGLQRQSPTTDTHLLRNRQPPTNDTHLLRNRQPTTDGLQRQSPTNDTHLVERQPTTDAHLLRNRQPPTNDTHLVERQPTTDAHLLRNRQLPTNDTLLVERQPSPPRDASTETTDTLLRVAGTSVDDVARDTPPDTPREQTRYPPVPPESRNSPLDDEPIDALQLPDADPPTFNSIDMAETIDFPKIVCPCDVDDLLGAHDDDDASSAIIISDDAPDDFAAQHHVLLDPCLVGD</sequence>
<feature type="compositionally biased region" description="Basic and acidic residues" evidence="1">
    <location>
        <begin position="419"/>
        <end position="434"/>
    </location>
</feature>
<organism evidence="2 3">
    <name type="scientific">Chrysophaeum taylorii</name>
    <dbReference type="NCBI Taxonomy" id="2483200"/>
    <lineage>
        <taxon>Eukaryota</taxon>
        <taxon>Sar</taxon>
        <taxon>Stramenopiles</taxon>
        <taxon>Ochrophyta</taxon>
        <taxon>Pelagophyceae</taxon>
        <taxon>Pelagomonadales</taxon>
        <taxon>Pelagomonadaceae</taxon>
        <taxon>Chrysophaeum</taxon>
    </lineage>
</organism>
<dbReference type="AlphaFoldDB" id="A0AAD7UAR2"/>
<gene>
    <name evidence="2" type="ORF">CTAYLR_007230</name>
</gene>
<reference evidence="2" key="1">
    <citation type="submission" date="2023-01" db="EMBL/GenBank/DDBJ databases">
        <title>Metagenome sequencing of chrysophaentin producing Chrysophaeum taylorii.</title>
        <authorList>
            <person name="Davison J."/>
            <person name="Bewley C."/>
        </authorList>
    </citation>
    <scope>NUCLEOTIDE SEQUENCE</scope>
    <source>
        <strain evidence="2">NIES-1699</strain>
    </source>
</reference>
<feature type="compositionally biased region" description="Basic and acidic residues" evidence="1">
    <location>
        <begin position="344"/>
        <end position="378"/>
    </location>
</feature>
<evidence type="ECO:0000256" key="1">
    <source>
        <dbReference type="SAM" id="MobiDB-lite"/>
    </source>
</evidence>
<feature type="compositionally biased region" description="Polar residues" evidence="1">
    <location>
        <begin position="435"/>
        <end position="461"/>
    </location>
</feature>
<evidence type="ECO:0000313" key="2">
    <source>
        <dbReference type="EMBL" id="KAJ8601325.1"/>
    </source>
</evidence>
<proteinExistence type="predicted"/>
<dbReference type="EMBL" id="JAQMWT010000439">
    <property type="protein sequence ID" value="KAJ8601325.1"/>
    <property type="molecule type" value="Genomic_DNA"/>
</dbReference>
<name>A0AAD7UAR2_9STRA</name>
<accession>A0AAD7UAR2</accession>
<protein>
    <submittedName>
        <fullName evidence="2">Uncharacterized protein</fullName>
    </submittedName>
</protein>
<feature type="region of interest" description="Disordered" evidence="1">
    <location>
        <begin position="400"/>
        <end position="621"/>
    </location>
</feature>
<feature type="compositionally biased region" description="Basic and acidic residues" evidence="1">
    <location>
        <begin position="575"/>
        <end position="589"/>
    </location>
</feature>
<feature type="compositionally biased region" description="Polar residues" evidence="1">
    <location>
        <begin position="468"/>
        <end position="496"/>
    </location>
</feature>
<comment type="caution">
    <text evidence="2">The sequence shown here is derived from an EMBL/GenBank/DDBJ whole genome shotgun (WGS) entry which is preliminary data.</text>
</comment>
<dbReference type="Proteomes" id="UP001230188">
    <property type="component" value="Unassembled WGS sequence"/>
</dbReference>
<feature type="compositionally biased region" description="Acidic residues" evidence="1">
    <location>
        <begin position="9"/>
        <end position="18"/>
    </location>
</feature>
<keyword evidence="3" id="KW-1185">Reference proteome</keyword>
<feature type="compositionally biased region" description="Basic and acidic residues" evidence="1">
    <location>
        <begin position="400"/>
        <end position="411"/>
    </location>
</feature>